<dbReference type="InterPro" id="IPR001480">
    <property type="entry name" value="Bulb-type_lectin_dom"/>
</dbReference>
<evidence type="ECO:0000313" key="3">
    <source>
        <dbReference type="EMBL" id="SNY69400.1"/>
    </source>
</evidence>
<keyword evidence="4" id="KW-1185">Reference proteome</keyword>
<dbReference type="AlphaFoldDB" id="A0A285K9Y1"/>
<evidence type="ECO:0000256" key="1">
    <source>
        <dbReference type="SAM" id="SignalP"/>
    </source>
</evidence>
<keyword evidence="3" id="KW-0430">Lectin</keyword>
<dbReference type="OrthoDB" id="9815928at2"/>
<feature type="chain" id="PRO_5038469315" evidence="1">
    <location>
        <begin position="24"/>
        <end position="341"/>
    </location>
</feature>
<evidence type="ECO:0000259" key="2">
    <source>
        <dbReference type="PROSITE" id="PS50927"/>
    </source>
</evidence>
<dbReference type="SUPFAM" id="SSF51110">
    <property type="entry name" value="alpha-D-mannose-specific plant lectins"/>
    <property type="match status" value="1"/>
</dbReference>
<protein>
    <submittedName>
        <fullName evidence="3">D-mannose binding lectin</fullName>
    </submittedName>
</protein>
<dbReference type="Proteomes" id="UP000219612">
    <property type="component" value="Unassembled WGS sequence"/>
</dbReference>
<dbReference type="SMART" id="SM00108">
    <property type="entry name" value="B_lectin"/>
    <property type="match status" value="1"/>
</dbReference>
<dbReference type="Gene3D" id="2.90.10.10">
    <property type="entry name" value="Bulb-type lectin domain"/>
    <property type="match status" value="1"/>
</dbReference>
<organism evidence="3 4">
    <name type="scientific">Paractinoplanes atraurantiacus</name>
    <dbReference type="NCBI Taxonomy" id="1036182"/>
    <lineage>
        <taxon>Bacteria</taxon>
        <taxon>Bacillati</taxon>
        <taxon>Actinomycetota</taxon>
        <taxon>Actinomycetes</taxon>
        <taxon>Micromonosporales</taxon>
        <taxon>Micromonosporaceae</taxon>
        <taxon>Paractinoplanes</taxon>
    </lineage>
</organism>
<feature type="signal peptide" evidence="1">
    <location>
        <begin position="1"/>
        <end position="23"/>
    </location>
</feature>
<accession>A0A285K9Y1</accession>
<sequence length="341" mass="36676">MRVRRWGAALVSGLMVTGGAVLAGPAAARARCEGPQPSWQPGGGALTAEFVPSSPRHTFNEFIAVTTFRFTEAQVDALRCSGSSAFEVDAQAYGGVPRSGLKGWSSNLPDAYIDTEFSDNGPRVLTVGSRSAGKIKAGTEYYTRVRLREIGTSADPARLQLTFQRGHWASKRSPKEQTSCLAHGGRDPAWCVFADQSLPMSGVTGGPAQVSLRSRYQDTSTVFWGSYRGTQLSPGQQLGPGDRRYSPNGLNVLHMRSDGTLLEYIPGGRVVWGVKTGRARTVFRAQSDGNMVLIAPGNQAVWSTKTSRHPGSVLQLQDDRNLVVYAPGHRAVWSNAIAGRP</sequence>
<gene>
    <name evidence="3" type="ORF">SAMN05421748_13539</name>
</gene>
<dbReference type="GO" id="GO:0030246">
    <property type="term" value="F:carbohydrate binding"/>
    <property type="evidence" value="ECO:0007669"/>
    <property type="project" value="UniProtKB-KW"/>
</dbReference>
<dbReference type="InterPro" id="IPR036426">
    <property type="entry name" value="Bulb-type_lectin_dom_sf"/>
</dbReference>
<dbReference type="RefSeq" id="WP_097328205.1">
    <property type="nucleotide sequence ID" value="NZ_OBDY01000035.1"/>
</dbReference>
<evidence type="ECO:0000313" key="4">
    <source>
        <dbReference type="Proteomes" id="UP000219612"/>
    </source>
</evidence>
<keyword evidence="1" id="KW-0732">Signal</keyword>
<proteinExistence type="predicted"/>
<name>A0A285K9Y1_9ACTN</name>
<feature type="domain" description="Bulb-type lectin" evidence="2">
    <location>
        <begin position="229"/>
        <end position="337"/>
    </location>
</feature>
<reference evidence="3 4" key="1">
    <citation type="submission" date="2017-09" db="EMBL/GenBank/DDBJ databases">
        <authorList>
            <person name="Ehlers B."/>
            <person name="Leendertz F.H."/>
        </authorList>
    </citation>
    <scope>NUCLEOTIDE SEQUENCE [LARGE SCALE GENOMIC DNA]</scope>
    <source>
        <strain evidence="3 4">CGMCC 4.6857</strain>
    </source>
</reference>
<dbReference type="EMBL" id="OBDY01000035">
    <property type="protein sequence ID" value="SNY69400.1"/>
    <property type="molecule type" value="Genomic_DNA"/>
</dbReference>
<dbReference type="PROSITE" id="PS50927">
    <property type="entry name" value="BULB_LECTIN"/>
    <property type="match status" value="1"/>
</dbReference>